<dbReference type="Pfam" id="PF00982">
    <property type="entry name" value="Glyco_transf_20"/>
    <property type="match status" value="1"/>
</dbReference>
<dbReference type="Gene3D" id="3.40.50.2000">
    <property type="entry name" value="Glycogen Phosphorylase B"/>
    <property type="match status" value="2"/>
</dbReference>
<sequence length="1227" mass="136448">MEDKPRLGGKKVEEVMELMFSNRRWSLDLEARKRNEEKANSEAKQESRKTSMDICSRTVTSTRVERLLKQREMRRTRSSVSLSQDDEKHPLNMCSTPSFKGLPEANEGLGPESPSAKHSIERDGDLEGDGVESEGAQRLLVVANRLPVSAKKLADGSWLLQESAGGLVSALLGIHSHYDCTWIGWPGVFVEPGPDRDRLTKALAQRNCYPVYIDEDMLDLYYNGYCNNVLWPLFHYVPLPLEARLSETKNLQNQWKAYVQTNELFARGIMNLYQENDILWLHDYHVMLLPKMLKEIKPSMKVGWFLHTPFPSSEIYRALPRREEILRGVLKADLIGLHTYDYARHFVSACTRILGLEGTPEGVEDNGQVTRVAAFPIGINPERFTQALETEIVKAHIEELKERFGGRKVMLGVDRLDMIKGIPQKLLAYEMFLDENPSWCDRVLLVQIAVPSRTHVPEYQRLASLVHEMVGRINGRFGTLGSMPIHHLDRSLSFHELCALYALTDVALVTPVRDGMNLVSYEVVACQSKNAGVLVLSEFAGAAQSLGAGAILVNPWNVSDLAAAIEEALTMGDAERRERHRQNFMHVTVHTSQAWADTFVSELNDTHVEAAIRTMRTPPMVEVPEVVSGFKDSQERLIILGYATLCNAVEPTQRRAKRHFDNQKNMSQVHPTVIEALRVIASVPNVTLVIFSGCGRSRLEDEFDGLPVWLAAENGVFLRPPASEEEEEEEEELPQWLCTADSMSMDWLESVQLVFDYFCERTPRSFVETRETSLVWNYKYADPEFGMIQARDLLQHLVTGPISNAPVDVIQGQKSVEVRQVGVSKAAAIDRILTATVAPQPHRHSLPPPSTTPVDFVLCVGHFMGRDEDIFTYFEECSEVPGRPAEEAELGRGELDGGILTTATADLIGVESSSRAAARKRGQQLSLDAQESAFLANVVTDGKGRGGAPRPRAHTSGGGAADRSFHPPPHSRRSTINGGSRWELNVSEPPPPGDALPGQPRRHTFGGSLLNSPRELSGEQQALASSSGLLAATLSLPQLLAEGLNLEGGRRLGRAHSDHLAAEWGGHESRPCTPKLRSLSQADDDYAWTRRGSMASNLGSNLNSEKGAKRLMVLKYLYTCTVNRKKSQARYYLSESSDVAELLSALADAMFDGVEHEHRPWAVPYSGRFSRTSSATTFTDAASSVEQAQIWKPTKIMANTIPRSTSMSSCSSYLESCEYPSEQTEQL</sequence>
<dbReference type="EC" id="2.4.1.15" evidence="3"/>
<dbReference type="SUPFAM" id="SSF53756">
    <property type="entry name" value="UDP-Glycosyltransferase/glycogen phosphorylase"/>
    <property type="match status" value="1"/>
</dbReference>
<gene>
    <name evidence="8" type="ORF">POBO1169_LOCUS3169</name>
</gene>
<dbReference type="InterPro" id="IPR036412">
    <property type="entry name" value="HAD-like_sf"/>
</dbReference>
<keyword evidence="4" id="KW-0328">Glycosyltransferase</keyword>
<dbReference type="EMBL" id="HBFA01006138">
    <property type="protein sequence ID" value="CAD8653833.1"/>
    <property type="molecule type" value="Transcribed_RNA"/>
</dbReference>
<feature type="region of interest" description="Disordered" evidence="7">
    <location>
        <begin position="27"/>
        <end position="53"/>
    </location>
</feature>
<evidence type="ECO:0000313" key="8">
    <source>
        <dbReference type="EMBL" id="CAD8653833.1"/>
    </source>
</evidence>
<comment type="catalytic activity">
    <reaction evidence="6">
        <text>D-glucose 6-phosphate + UDP-alpha-D-glucose = alpha,alpha-trehalose 6-phosphate + UDP + H(+)</text>
        <dbReference type="Rhea" id="RHEA:18889"/>
        <dbReference type="ChEBI" id="CHEBI:15378"/>
        <dbReference type="ChEBI" id="CHEBI:58223"/>
        <dbReference type="ChEBI" id="CHEBI:58429"/>
        <dbReference type="ChEBI" id="CHEBI:58885"/>
        <dbReference type="ChEBI" id="CHEBI:61548"/>
        <dbReference type="EC" id="2.4.1.15"/>
    </reaction>
</comment>
<dbReference type="InterPro" id="IPR003337">
    <property type="entry name" value="Trehalose_PPase"/>
</dbReference>
<dbReference type="Pfam" id="PF02358">
    <property type="entry name" value="Trehalose_PPase"/>
    <property type="match status" value="1"/>
</dbReference>
<feature type="region of interest" description="Disordered" evidence="7">
    <location>
        <begin position="68"/>
        <end position="129"/>
    </location>
</feature>
<evidence type="ECO:0000256" key="2">
    <source>
        <dbReference type="ARBA" id="ARBA00006330"/>
    </source>
</evidence>
<dbReference type="InterPro" id="IPR001830">
    <property type="entry name" value="Glyco_trans_20"/>
</dbReference>
<dbReference type="InterPro" id="IPR012766">
    <property type="entry name" value="Trehalose_OtsA"/>
</dbReference>
<dbReference type="AlphaFoldDB" id="A0A7S0MYE4"/>
<evidence type="ECO:0000256" key="6">
    <source>
        <dbReference type="ARBA" id="ARBA00048039"/>
    </source>
</evidence>
<proteinExistence type="inferred from homology"/>
<dbReference type="NCBIfam" id="TIGR02400">
    <property type="entry name" value="trehalose_OtsA"/>
    <property type="match status" value="1"/>
</dbReference>
<reference evidence="8" key="1">
    <citation type="submission" date="2021-01" db="EMBL/GenBank/DDBJ databases">
        <authorList>
            <person name="Corre E."/>
            <person name="Pelletier E."/>
            <person name="Niang G."/>
            <person name="Scheremetjew M."/>
            <person name="Finn R."/>
            <person name="Kale V."/>
            <person name="Holt S."/>
            <person name="Cochrane G."/>
            <person name="Meng A."/>
            <person name="Brown T."/>
            <person name="Cohen L."/>
        </authorList>
    </citation>
    <scope>NUCLEOTIDE SEQUENCE</scope>
    <source>
        <strain evidence="8">CCMP722</strain>
    </source>
</reference>
<feature type="region of interest" description="Disordered" evidence="7">
    <location>
        <begin position="940"/>
        <end position="1021"/>
    </location>
</feature>
<evidence type="ECO:0000256" key="3">
    <source>
        <dbReference type="ARBA" id="ARBA00012538"/>
    </source>
</evidence>
<comment type="similarity">
    <text evidence="1">In the N-terminal section; belongs to the glycosyltransferase 20 family.</text>
</comment>
<accession>A0A7S0MYE4</accession>
<dbReference type="FunFam" id="3.40.50.2000:FF:000046">
    <property type="entry name" value="alpha,alpha-trehalose-phosphate synthase [UDP-forming] 1"/>
    <property type="match status" value="1"/>
</dbReference>
<comment type="similarity">
    <text evidence="2">In the C-terminal section; belongs to the trehalose phosphatase family.</text>
</comment>
<dbReference type="GO" id="GO:0005829">
    <property type="term" value="C:cytosol"/>
    <property type="evidence" value="ECO:0007669"/>
    <property type="project" value="TreeGrafter"/>
</dbReference>
<dbReference type="NCBIfam" id="NF011071">
    <property type="entry name" value="PRK14501.1"/>
    <property type="match status" value="1"/>
</dbReference>
<evidence type="ECO:0000256" key="1">
    <source>
        <dbReference type="ARBA" id="ARBA00005409"/>
    </source>
</evidence>
<feature type="compositionally biased region" description="Basic and acidic residues" evidence="7">
    <location>
        <begin position="27"/>
        <end position="51"/>
    </location>
</feature>
<dbReference type="GO" id="GO:0003825">
    <property type="term" value="F:alpha,alpha-trehalose-phosphate synthase (UDP-forming) activity"/>
    <property type="evidence" value="ECO:0007669"/>
    <property type="project" value="UniProtKB-EC"/>
</dbReference>
<organism evidence="8">
    <name type="scientific">Pyramimonas obovata</name>
    <dbReference type="NCBI Taxonomy" id="1411642"/>
    <lineage>
        <taxon>Eukaryota</taxon>
        <taxon>Viridiplantae</taxon>
        <taxon>Chlorophyta</taxon>
        <taxon>Pyramimonadophyceae</taxon>
        <taxon>Pyramimonadales</taxon>
        <taxon>Pyramimonadaceae</taxon>
        <taxon>Pyramimonas</taxon>
        <taxon>Pyramimonas incertae sedis</taxon>
    </lineage>
</organism>
<dbReference type="GO" id="GO:0005992">
    <property type="term" value="P:trehalose biosynthetic process"/>
    <property type="evidence" value="ECO:0007669"/>
    <property type="project" value="InterPro"/>
</dbReference>
<dbReference type="FunFam" id="3.40.50.2000:FF:000039">
    <property type="entry name" value="alpha,alpha-trehalose-phosphate synthase [UDP-forming] 1-like"/>
    <property type="match status" value="1"/>
</dbReference>
<evidence type="ECO:0000256" key="5">
    <source>
        <dbReference type="ARBA" id="ARBA00022679"/>
    </source>
</evidence>
<dbReference type="PANTHER" id="PTHR10788">
    <property type="entry name" value="TREHALOSE-6-PHOSPHATE SYNTHASE"/>
    <property type="match status" value="1"/>
</dbReference>
<protein>
    <recommendedName>
        <fullName evidence="3">alpha,alpha-trehalose-phosphate synthase (UDP-forming)</fullName>
        <ecNumber evidence="3">2.4.1.15</ecNumber>
    </recommendedName>
</protein>
<dbReference type="CDD" id="cd03788">
    <property type="entry name" value="GT20_TPS"/>
    <property type="match status" value="1"/>
</dbReference>
<keyword evidence="5" id="KW-0808">Transferase</keyword>
<dbReference type="SUPFAM" id="SSF56784">
    <property type="entry name" value="HAD-like"/>
    <property type="match status" value="1"/>
</dbReference>
<name>A0A7S0MYE4_9CHLO</name>
<dbReference type="PANTHER" id="PTHR10788:SF106">
    <property type="entry name" value="BCDNA.GH08860"/>
    <property type="match status" value="1"/>
</dbReference>
<evidence type="ECO:0000256" key="4">
    <source>
        <dbReference type="ARBA" id="ARBA00022676"/>
    </source>
</evidence>
<dbReference type="GO" id="GO:0004805">
    <property type="term" value="F:trehalose-phosphatase activity"/>
    <property type="evidence" value="ECO:0007669"/>
    <property type="project" value="TreeGrafter"/>
</dbReference>
<evidence type="ECO:0000256" key="7">
    <source>
        <dbReference type="SAM" id="MobiDB-lite"/>
    </source>
</evidence>